<reference evidence="4" key="2">
    <citation type="submission" date="2025-08" db="UniProtKB">
        <authorList>
            <consortium name="Ensembl"/>
        </authorList>
    </citation>
    <scope>IDENTIFICATION</scope>
</reference>
<feature type="domain" description="Immunoglobulin V-set" evidence="3">
    <location>
        <begin position="35"/>
        <end position="112"/>
    </location>
</feature>
<dbReference type="OMA" id="YSTGQDN"/>
<dbReference type="GO" id="GO:0002376">
    <property type="term" value="P:immune system process"/>
    <property type="evidence" value="ECO:0007669"/>
    <property type="project" value="UniProtKB-KW"/>
</dbReference>
<evidence type="ECO:0000256" key="1">
    <source>
        <dbReference type="ARBA" id="ARBA00022729"/>
    </source>
</evidence>
<evidence type="ECO:0000313" key="4">
    <source>
        <dbReference type="Ensembl" id="ENSSFAP00005025757.1"/>
    </source>
</evidence>
<dbReference type="Ensembl" id="ENSSFAT00005026778.1">
    <property type="protein sequence ID" value="ENSSFAP00005025757.1"/>
    <property type="gene ID" value="ENSSFAG00005013252.1"/>
</dbReference>
<protein>
    <recommendedName>
        <fullName evidence="3">Immunoglobulin V-set domain-containing protein</fullName>
    </recommendedName>
</protein>
<dbReference type="Gene3D" id="2.60.40.10">
    <property type="entry name" value="Immunoglobulins"/>
    <property type="match status" value="1"/>
</dbReference>
<reference evidence="4" key="1">
    <citation type="submission" date="2019-06" db="EMBL/GenBank/DDBJ databases">
        <authorList>
            <consortium name="Wellcome Sanger Institute Data Sharing"/>
        </authorList>
    </citation>
    <scope>NUCLEOTIDE SEQUENCE [LARGE SCALE GENOMIC DNA]</scope>
</reference>
<dbReference type="InterPro" id="IPR013106">
    <property type="entry name" value="Ig_V-set"/>
</dbReference>
<dbReference type="InterPro" id="IPR013783">
    <property type="entry name" value="Ig-like_fold"/>
</dbReference>
<sequence length="125" mass="14083">LSCFLSASFSDFSCGVKIHQPPFIIGRRKDVFVMIHCEQDDSTYTYMYWYKQSSDGSMQMAAYSFGVGEGRLTGNSVNVKNQYARPSLLKFTLTAPLVEVTETAVYFCASSKAHCLKKHQQLNNN</sequence>
<evidence type="ECO:0000256" key="2">
    <source>
        <dbReference type="ARBA" id="ARBA00022859"/>
    </source>
</evidence>
<evidence type="ECO:0000259" key="3">
    <source>
        <dbReference type="Pfam" id="PF07686"/>
    </source>
</evidence>
<organism evidence="4 5">
    <name type="scientific">Salarias fasciatus</name>
    <name type="common">Jewelled blenny</name>
    <name type="synonym">Blennius fasciatus</name>
    <dbReference type="NCBI Taxonomy" id="181472"/>
    <lineage>
        <taxon>Eukaryota</taxon>
        <taxon>Metazoa</taxon>
        <taxon>Chordata</taxon>
        <taxon>Craniata</taxon>
        <taxon>Vertebrata</taxon>
        <taxon>Euteleostomi</taxon>
        <taxon>Actinopterygii</taxon>
        <taxon>Neopterygii</taxon>
        <taxon>Teleostei</taxon>
        <taxon>Neoteleostei</taxon>
        <taxon>Acanthomorphata</taxon>
        <taxon>Ovalentaria</taxon>
        <taxon>Blenniimorphae</taxon>
        <taxon>Blenniiformes</taxon>
        <taxon>Blennioidei</taxon>
        <taxon>Blenniidae</taxon>
        <taxon>Salariinae</taxon>
        <taxon>Salarias</taxon>
    </lineage>
</organism>
<dbReference type="PANTHER" id="PTHR23268:SF28">
    <property type="entry name" value="T CELL RECEPTOR BETA VARIABLE 19"/>
    <property type="match status" value="1"/>
</dbReference>
<name>A0A672H9L6_SALFA</name>
<accession>A0A672H9L6</accession>
<reference evidence="4" key="3">
    <citation type="submission" date="2025-09" db="UniProtKB">
        <authorList>
            <consortium name="Ensembl"/>
        </authorList>
    </citation>
    <scope>IDENTIFICATION</scope>
</reference>
<keyword evidence="2" id="KW-0391">Immunity</keyword>
<dbReference type="Proteomes" id="UP000472267">
    <property type="component" value="Chromosome 19"/>
</dbReference>
<keyword evidence="5" id="KW-1185">Reference proteome</keyword>
<dbReference type="InParanoid" id="A0A672H9L6"/>
<dbReference type="AlphaFoldDB" id="A0A672H9L6"/>
<dbReference type="PANTHER" id="PTHR23268">
    <property type="entry name" value="T-CELL RECEPTOR BETA CHAIN"/>
    <property type="match status" value="1"/>
</dbReference>
<proteinExistence type="predicted"/>
<dbReference type="Pfam" id="PF07686">
    <property type="entry name" value="V-set"/>
    <property type="match status" value="1"/>
</dbReference>
<keyword evidence="1" id="KW-0732">Signal</keyword>
<dbReference type="GO" id="GO:0007166">
    <property type="term" value="P:cell surface receptor signaling pathway"/>
    <property type="evidence" value="ECO:0007669"/>
    <property type="project" value="TreeGrafter"/>
</dbReference>
<evidence type="ECO:0000313" key="5">
    <source>
        <dbReference type="Proteomes" id="UP000472267"/>
    </source>
</evidence>
<dbReference type="InterPro" id="IPR036179">
    <property type="entry name" value="Ig-like_dom_sf"/>
</dbReference>
<dbReference type="SUPFAM" id="SSF48726">
    <property type="entry name" value="Immunoglobulin"/>
    <property type="match status" value="1"/>
</dbReference>
<dbReference type="GO" id="GO:0005886">
    <property type="term" value="C:plasma membrane"/>
    <property type="evidence" value="ECO:0007669"/>
    <property type="project" value="TreeGrafter"/>
</dbReference>
<dbReference type="InterPro" id="IPR050413">
    <property type="entry name" value="TCR_beta_variable"/>
</dbReference>